<dbReference type="GO" id="GO:0005739">
    <property type="term" value="C:mitochondrion"/>
    <property type="evidence" value="ECO:0007669"/>
    <property type="project" value="UniProtKB-SubCell"/>
</dbReference>
<dbReference type="InParanoid" id="G0QPL7"/>
<dbReference type="InterPro" id="IPR000924">
    <property type="entry name" value="Glu/Gln-tRNA-synth"/>
</dbReference>
<organism evidence="13 14">
    <name type="scientific">Ichthyophthirius multifiliis</name>
    <name type="common">White spot disease agent</name>
    <name type="synonym">Ich</name>
    <dbReference type="NCBI Taxonomy" id="5932"/>
    <lineage>
        <taxon>Eukaryota</taxon>
        <taxon>Sar</taxon>
        <taxon>Alveolata</taxon>
        <taxon>Ciliophora</taxon>
        <taxon>Intramacronucleata</taxon>
        <taxon>Oligohymenophorea</taxon>
        <taxon>Hymenostomatida</taxon>
        <taxon>Ophryoglenina</taxon>
        <taxon>Ichthyophthirius</taxon>
    </lineage>
</organism>
<dbReference type="Proteomes" id="UP000008983">
    <property type="component" value="Unassembled WGS sequence"/>
</dbReference>
<dbReference type="PANTHER" id="PTHR43311:SF2">
    <property type="entry name" value="GLUTAMATE--TRNA LIGASE, MITOCHONDRIAL-RELATED"/>
    <property type="match status" value="1"/>
</dbReference>
<dbReference type="RefSeq" id="XP_004036821.1">
    <property type="nucleotide sequence ID" value="XM_004036773.1"/>
</dbReference>
<evidence type="ECO:0000313" key="14">
    <source>
        <dbReference type="Proteomes" id="UP000008983"/>
    </source>
</evidence>
<evidence type="ECO:0000256" key="2">
    <source>
        <dbReference type="ARBA" id="ARBA00007894"/>
    </source>
</evidence>
<keyword evidence="4 10" id="KW-0436">Ligase</keyword>
<dbReference type="STRING" id="857967.G0QPL7"/>
<comment type="similarity">
    <text evidence="2">Belongs to the class-I aminoacyl-tRNA synthetase family. Glutamate--tRNA ligase type 1 subfamily.</text>
</comment>
<name>G0QPL7_ICHMU</name>
<dbReference type="InterPro" id="IPR014729">
    <property type="entry name" value="Rossmann-like_a/b/a_fold"/>
</dbReference>
<keyword evidence="14" id="KW-1185">Reference proteome</keyword>
<evidence type="ECO:0000256" key="4">
    <source>
        <dbReference type="ARBA" id="ARBA00022598"/>
    </source>
</evidence>
<dbReference type="PRINTS" id="PR00987">
    <property type="entry name" value="TRNASYNTHGLU"/>
</dbReference>
<dbReference type="SUPFAM" id="SSF52374">
    <property type="entry name" value="Nucleotidylyl transferase"/>
    <property type="match status" value="1"/>
</dbReference>
<dbReference type="InterPro" id="IPR049940">
    <property type="entry name" value="GluQ/Sye"/>
</dbReference>
<sequence length="558" mass="66642">MPIIYFKNIYFSIQSIFSQFILFIYNNINQKRRKILYKIIQSIKEIYLNQRQNQLFNYQISYKIKIKSYNPHDRIILNKIKQNQLTKKGIIEIHVKIIYLITFKVTLSNLLICLIKETKNQKQSILIIFINKIILQSHIFINIITNIFQQSSKYIFQQNSINNLPQIQFYKSYLNKNKLKQYTIQKKCQKIILIQKKYFSFNKYFIQYFDFIYKQQAKVYNNFQKKMILNQSIKKCFSNIVNNKKVRVRFAPSPTGLLHLGGLRTALFNYLFAKNNNGQFILRIEDTDNKRFVEGSIENIIENLNYFQINYDEGPKLHNIKNYDQHGPFGPYFQSQRLDIYQSYIKNLIQKEDCYHCFCDAKRLEGLKKHQIENKLPQKYDRYCRMLTNQQVFQKIQNKEKYTIRLKIPEGKTIFEDIIYGKIAIDNSILDDQVLIKSDGFPTYHFANVIDDYSMKISHVIRGNEWISSTPKHIILYQALNFQAPIFAHIPLLVKKGGAKLSKREANASVDFYRQNEYLPQAINNFIALLGWNPQDQIQDYEKNKNEEVFQMHELEQL</sequence>
<dbReference type="GO" id="GO:0004818">
    <property type="term" value="F:glutamate-tRNA ligase activity"/>
    <property type="evidence" value="ECO:0007669"/>
    <property type="project" value="UniProtKB-EC"/>
</dbReference>
<proteinExistence type="inferred from homology"/>
<reference evidence="13 14" key="1">
    <citation type="submission" date="2011-07" db="EMBL/GenBank/DDBJ databases">
        <authorList>
            <person name="Coyne R."/>
            <person name="Brami D."/>
            <person name="Johnson J."/>
            <person name="Hostetler J."/>
            <person name="Hannick L."/>
            <person name="Clark T."/>
            <person name="Cassidy-Hanley D."/>
            <person name="Inman J."/>
        </authorList>
    </citation>
    <scope>NUCLEOTIDE SEQUENCE [LARGE SCALE GENOMIC DNA]</scope>
    <source>
        <strain evidence="13 14">G5</strain>
    </source>
</reference>
<evidence type="ECO:0000313" key="13">
    <source>
        <dbReference type="EMBL" id="EGR32835.1"/>
    </source>
</evidence>
<evidence type="ECO:0000256" key="11">
    <source>
        <dbReference type="SAM" id="Phobius"/>
    </source>
</evidence>
<dbReference type="EMBL" id="GL983569">
    <property type="protein sequence ID" value="EGR32835.1"/>
    <property type="molecule type" value="Genomic_DNA"/>
</dbReference>
<gene>
    <name evidence="13" type="ORF">IMG5_069490</name>
</gene>
<dbReference type="PROSITE" id="PS00178">
    <property type="entry name" value="AA_TRNA_LIGASE_I"/>
    <property type="match status" value="1"/>
</dbReference>
<keyword evidence="7 10" id="KW-0648">Protein biosynthesis</keyword>
<dbReference type="GO" id="GO:0008270">
    <property type="term" value="F:zinc ion binding"/>
    <property type="evidence" value="ECO:0007669"/>
    <property type="project" value="InterPro"/>
</dbReference>
<accession>G0QPL7</accession>
<keyword evidence="11" id="KW-0472">Membrane</keyword>
<comment type="subcellular location">
    <subcellularLocation>
        <location evidence="1">Mitochondrion</location>
    </subcellularLocation>
</comment>
<dbReference type="InterPro" id="IPR033910">
    <property type="entry name" value="GluRS_core"/>
</dbReference>
<evidence type="ECO:0000256" key="9">
    <source>
        <dbReference type="ARBA" id="ARBA00030865"/>
    </source>
</evidence>
<dbReference type="OrthoDB" id="428822at2759"/>
<dbReference type="InterPro" id="IPR020058">
    <property type="entry name" value="Glu/Gln-tRNA-synth_Ib_cat-dom"/>
</dbReference>
<protein>
    <recommendedName>
        <fullName evidence="3">glutamate--tRNA ligase</fullName>
        <ecNumber evidence="3">6.1.1.17</ecNumber>
    </recommendedName>
    <alternativeName>
        <fullName evidence="9">Glutamyl-tRNA synthetase</fullName>
    </alternativeName>
</protein>
<keyword evidence="11" id="KW-1133">Transmembrane helix</keyword>
<dbReference type="AlphaFoldDB" id="G0QPL7"/>
<dbReference type="InterPro" id="IPR001412">
    <property type="entry name" value="aa-tRNA-synth_I_CS"/>
</dbReference>
<dbReference type="PANTHER" id="PTHR43311">
    <property type="entry name" value="GLUTAMATE--TRNA LIGASE"/>
    <property type="match status" value="1"/>
</dbReference>
<dbReference type="GO" id="GO:0006424">
    <property type="term" value="P:glutamyl-tRNA aminoacylation"/>
    <property type="evidence" value="ECO:0007669"/>
    <property type="project" value="InterPro"/>
</dbReference>
<keyword evidence="11" id="KW-0812">Transmembrane</keyword>
<evidence type="ECO:0000256" key="5">
    <source>
        <dbReference type="ARBA" id="ARBA00022741"/>
    </source>
</evidence>
<dbReference type="NCBIfam" id="TIGR00464">
    <property type="entry name" value="gltX_bact"/>
    <property type="match status" value="1"/>
</dbReference>
<dbReference type="CDD" id="cd00808">
    <property type="entry name" value="GluRS_core"/>
    <property type="match status" value="1"/>
</dbReference>
<dbReference type="Pfam" id="PF00749">
    <property type="entry name" value="tRNA-synt_1c"/>
    <property type="match status" value="1"/>
</dbReference>
<keyword evidence="8 10" id="KW-0030">Aminoacyl-tRNA synthetase</keyword>
<dbReference type="FunFam" id="3.40.50.620:FF:000045">
    <property type="entry name" value="Glutamate--tRNA ligase, mitochondrial"/>
    <property type="match status" value="1"/>
</dbReference>
<evidence type="ECO:0000256" key="10">
    <source>
        <dbReference type="RuleBase" id="RU363037"/>
    </source>
</evidence>
<evidence type="ECO:0000256" key="8">
    <source>
        <dbReference type="ARBA" id="ARBA00023146"/>
    </source>
</evidence>
<feature type="transmembrane region" description="Helical" evidence="11">
    <location>
        <begin position="6"/>
        <end position="25"/>
    </location>
</feature>
<dbReference type="eggNOG" id="KOG1149">
    <property type="taxonomic scope" value="Eukaryota"/>
</dbReference>
<evidence type="ECO:0000256" key="6">
    <source>
        <dbReference type="ARBA" id="ARBA00022840"/>
    </source>
</evidence>
<evidence type="ECO:0000259" key="12">
    <source>
        <dbReference type="Pfam" id="PF00749"/>
    </source>
</evidence>
<dbReference type="InterPro" id="IPR004527">
    <property type="entry name" value="Glu-tRNA-ligase_bac/mito"/>
</dbReference>
<evidence type="ECO:0000256" key="3">
    <source>
        <dbReference type="ARBA" id="ARBA00012835"/>
    </source>
</evidence>
<keyword evidence="5 10" id="KW-0547">Nucleotide-binding</keyword>
<dbReference type="GO" id="GO:0005524">
    <property type="term" value="F:ATP binding"/>
    <property type="evidence" value="ECO:0007669"/>
    <property type="project" value="UniProtKB-KW"/>
</dbReference>
<dbReference type="FunCoup" id="G0QPL7">
    <property type="interactions" value="181"/>
</dbReference>
<feature type="non-terminal residue" evidence="13">
    <location>
        <position position="558"/>
    </location>
</feature>
<feature type="domain" description="Glutamyl/glutaminyl-tRNA synthetase class Ib catalytic" evidence="12">
    <location>
        <begin position="245"/>
        <end position="552"/>
    </location>
</feature>
<evidence type="ECO:0000256" key="1">
    <source>
        <dbReference type="ARBA" id="ARBA00004173"/>
    </source>
</evidence>
<feature type="transmembrane region" description="Helical" evidence="11">
    <location>
        <begin position="125"/>
        <end position="148"/>
    </location>
</feature>
<dbReference type="GeneID" id="14909005"/>
<dbReference type="Gene3D" id="3.40.50.620">
    <property type="entry name" value="HUPs"/>
    <property type="match status" value="1"/>
</dbReference>
<evidence type="ECO:0000256" key="7">
    <source>
        <dbReference type="ARBA" id="ARBA00022917"/>
    </source>
</evidence>
<dbReference type="EC" id="6.1.1.17" evidence="3"/>
<keyword evidence="6 10" id="KW-0067">ATP-binding</keyword>